<evidence type="ECO:0000259" key="8">
    <source>
        <dbReference type="Pfam" id="PF16531"/>
    </source>
</evidence>
<comment type="caution">
    <text evidence="9">The sequence shown here is derived from an EMBL/GenBank/DDBJ whole genome shotgun (WGS) entry which is preliminary data.</text>
</comment>
<name>A0A8J6GSA0_MICOH</name>
<feature type="region of interest" description="Disordered" evidence="7">
    <location>
        <begin position="539"/>
        <end position="567"/>
    </location>
</feature>
<dbReference type="GO" id="GO:0005814">
    <property type="term" value="C:centriole"/>
    <property type="evidence" value="ECO:0007669"/>
    <property type="project" value="TreeGrafter"/>
</dbReference>
<dbReference type="PANTHER" id="PTHR44281:SF4">
    <property type="entry name" value="SPINDLE ASSEMBLY ABNORMAL PROTEIN 6 HOMOLOG"/>
    <property type="match status" value="1"/>
</dbReference>
<evidence type="ECO:0000256" key="5">
    <source>
        <dbReference type="ARBA" id="ARBA00023306"/>
    </source>
</evidence>
<evidence type="ECO:0000256" key="1">
    <source>
        <dbReference type="ARBA" id="ARBA00004300"/>
    </source>
</evidence>
<dbReference type="AlphaFoldDB" id="A0A8J6GSA0"/>
<evidence type="ECO:0000313" key="10">
    <source>
        <dbReference type="Proteomes" id="UP000710432"/>
    </source>
</evidence>
<feature type="domain" description="Spindle assembly abnormal protein 6 N-terminal" evidence="8">
    <location>
        <begin position="31"/>
        <end position="133"/>
    </location>
</feature>
<keyword evidence="5" id="KW-0131">Cell cycle</keyword>
<reference evidence="9" key="1">
    <citation type="submission" date="2020-03" db="EMBL/GenBank/DDBJ databases">
        <title>Studies in the Genomics of Life Span.</title>
        <authorList>
            <person name="Glass D."/>
        </authorList>
    </citation>
    <scope>NUCLEOTIDE SEQUENCE</scope>
    <source>
        <strain evidence="9">LTLLF</strain>
        <tissue evidence="9">Muscle</tissue>
    </source>
</reference>
<comment type="subcellular location">
    <subcellularLocation>
        <location evidence="1">Cytoplasm</location>
        <location evidence="1">Cytoskeleton</location>
        <location evidence="1">Microtubule organizing center</location>
        <location evidence="1">Centrosome</location>
    </subcellularLocation>
</comment>
<organism evidence="9 10">
    <name type="scientific">Microtus ochrogaster</name>
    <name type="common">Prairie vole</name>
    <dbReference type="NCBI Taxonomy" id="79684"/>
    <lineage>
        <taxon>Eukaryota</taxon>
        <taxon>Metazoa</taxon>
        <taxon>Chordata</taxon>
        <taxon>Craniata</taxon>
        <taxon>Vertebrata</taxon>
        <taxon>Euteleostomi</taxon>
        <taxon>Mammalia</taxon>
        <taxon>Eutheria</taxon>
        <taxon>Euarchontoglires</taxon>
        <taxon>Glires</taxon>
        <taxon>Rodentia</taxon>
        <taxon>Myomorpha</taxon>
        <taxon>Muroidea</taxon>
        <taxon>Cricetidae</taxon>
        <taxon>Arvicolinae</taxon>
        <taxon>Microtus</taxon>
    </lineage>
</organism>
<dbReference type="CDD" id="cd10142">
    <property type="entry name" value="HD_SAS6_N"/>
    <property type="match status" value="1"/>
</dbReference>
<dbReference type="InterPro" id="IPR032396">
    <property type="entry name" value="SAS-6_N"/>
</dbReference>
<dbReference type="GO" id="GO:0007099">
    <property type="term" value="P:centriole replication"/>
    <property type="evidence" value="ECO:0007669"/>
    <property type="project" value="TreeGrafter"/>
</dbReference>
<keyword evidence="4" id="KW-0206">Cytoskeleton</keyword>
<evidence type="ECO:0000256" key="4">
    <source>
        <dbReference type="ARBA" id="ARBA00023212"/>
    </source>
</evidence>
<dbReference type="GO" id="GO:0007283">
    <property type="term" value="P:spermatogenesis"/>
    <property type="evidence" value="ECO:0007669"/>
    <property type="project" value="TreeGrafter"/>
</dbReference>
<proteinExistence type="predicted"/>
<evidence type="ECO:0000256" key="7">
    <source>
        <dbReference type="SAM" id="MobiDB-lite"/>
    </source>
</evidence>
<dbReference type="Pfam" id="PF16531">
    <property type="entry name" value="SAS-6_N"/>
    <property type="match status" value="1"/>
</dbReference>
<sequence>MVPECKAALTFSDLIEDALTSSISPASAQPHAGLDLVIRLTDDTDPFFLYNLVISEEDFQSLKLQQGLLVDFLAFPQKFIDLLQQCTLEHVKETPRFLLQLISSATLLDNLPVFLNVVETNPFKHLIHLSLKLLPGNDVEIKKFLAGCLKCSKTLSEKTQELDKLRSEWASHTASLANKHSQELTNEKEKALQAQVQYQQQHEQQKKELEALHQRNIHQLQNRLSELEAANKDLTEKKYKGDATVRELKAKLAGVEEELQRAKQEVLSLRRENCTLDAECHEKEKHINQLQTKVAVLEQEIKDKDQLVLRTKEAFDTIQEQKVALEENGEKNQVQLGKLEATIKSLSAELLKANEIIKKLQGDLKTLMGKLKLKNTVTIQQEKLLAEKEEMLQKERKELQDAGQSLRAKEQEVVCKLQEQLETTVQKLEESKQLLKNNEKLITWLNKELNENQLVRKQDTLGPSTTPPARCSSTTIRSGVSPSLNVVDNRLNYPSCGIGYPVSSAFAFQNAFPPVVSAKNTSHPISGPKVQFNLQLTKPSSSLDAQPGTAVSKPCSTEKENSENLGLESKYLKKREASIPLRGLSQNLFSTSDHQKDGIMGGLQTSSKPTVLPSSSSAYFPGQLPNS</sequence>
<dbReference type="GO" id="GO:0005813">
    <property type="term" value="C:centrosome"/>
    <property type="evidence" value="ECO:0007669"/>
    <property type="project" value="UniProtKB-SubCell"/>
</dbReference>
<dbReference type="InterPro" id="IPR038558">
    <property type="entry name" value="SAS-6_N_sf"/>
</dbReference>
<gene>
    <name evidence="9" type="ORF">LTLLF_128560</name>
</gene>
<evidence type="ECO:0000256" key="3">
    <source>
        <dbReference type="ARBA" id="ARBA00023054"/>
    </source>
</evidence>
<dbReference type="PANTHER" id="PTHR44281">
    <property type="entry name" value="SPINDLE ASSEMBLY ABNORMAL PROTEIN 6 HOMOLOG"/>
    <property type="match status" value="1"/>
</dbReference>
<evidence type="ECO:0000256" key="6">
    <source>
        <dbReference type="SAM" id="Coils"/>
    </source>
</evidence>
<dbReference type="Proteomes" id="UP000710432">
    <property type="component" value="Unassembled WGS sequence"/>
</dbReference>
<evidence type="ECO:0000256" key="2">
    <source>
        <dbReference type="ARBA" id="ARBA00022490"/>
    </source>
</evidence>
<accession>A0A8J6GSA0</accession>
<keyword evidence="2" id="KW-0963">Cytoplasm</keyword>
<feature type="region of interest" description="Disordered" evidence="7">
    <location>
        <begin position="589"/>
        <end position="627"/>
    </location>
</feature>
<evidence type="ECO:0000313" key="9">
    <source>
        <dbReference type="EMBL" id="KAH0516016.1"/>
    </source>
</evidence>
<protein>
    <submittedName>
        <fullName evidence="9">Spindle assembly abnormal protein 6-like protein</fullName>
    </submittedName>
</protein>
<feature type="compositionally biased region" description="Low complexity" evidence="7">
    <location>
        <begin position="605"/>
        <end position="617"/>
    </location>
</feature>
<dbReference type="EMBL" id="JAATJU010020793">
    <property type="protein sequence ID" value="KAH0516016.1"/>
    <property type="molecule type" value="Genomic_DNA"/>
</dbReference>
<keyword evidence="3 6" id="KW-0175">Coiled coil</keyword>
<feature type="coiled-coil region" evidence="6">
    <location>
        <begin position="336"/>
        <end position="438"/>
    </location>
</feature>
<dbReference type="Gene3D" id="2.170.210.20">
    <property type="entry name" value="Spindle assembly abnormal protein 6, N-terminal domain"/>
    <property type="match status" value="1"/>
</dbReference>
<feature type="coiled-coil region" evidence="6">
    <location>
        <begin position="181"/>
        <end position="307"/>
    </location>
</feature>